<dbReference type="Gene3D" id="3.40.50.2300">
    <property type="match status" value="1"/>
</dbReference>
<evidence type="ECO:0000256" key="1">
    <source>
        <dbReference type="ARBA" id="ARBA00000085"/>
    </source>
</evidence>
<dbReference type="OrthoDB" id="9810730at2"/>
<evidence type="ECO:0000256" key="2">
    <source>
        <dbReference type="ARBA" id="ARBA00012438"/>
    </source>
</evidence>
<keyword evidence="6" id="KW-0378">Hydrolase</keyword>
<keyword evidence="4" id="KW-0808">Transferase</keyword>
<evidence type="ECO:0000256" key="4">
    <source>
        <dbReference type="ARBA" id="ARBA00022679"/>
    </source>
</evidence>
<dbReference type="SMART" id="SM00387">
    <property type="entry name" value="HATPase_c"/>
    <property type="match status" value="1"/>
</dbReference>
<feature type="domain" description="Response regulatory" evidence="11">
    <location>
        <begin position="918"/>
        <end position="1037"/>
    </location>
</feature>
<dbReference type="SUPFAM" id="SSF52172">
    <property type="entry name" value="CheY-like"/>
    <property type="match status" value="1"/>
</dbReference>
<dbReference type="AlphaFoldDB" id="A0A0C2P2S1"/>
<dbReference type="SMART" id="SM00448">
    <property type="entry name" value="REC"/>
    <property type="match status" value="1"/>
</dbReference>
<dbReference type="InterPro" id="IPR036641">
    <property type="entry name" value="HPT_dom_sf"/>
</dbReference>
<organism evidence="12 13">
    <name type="scientific">Vibrio renipiscarius</name>
    <dbReference type="NCBI Taxonomy" id="1461322"/>
    <lineage>
        <taxon>Bacteria</taxon>
        <taxon>Pseudomonadati</taxon>
        <taxon>Pseudomonadota</taxon>
        <taxon>Gammaproteobacteria</taxon>
        <taxon>Vibrionales</taxon>
        <taxon>Vibrionaceae</taxon>
        <taxon>Vibrio</taxon>
    </lineage>
</organism>
<dbReference type="SMART" id="SM00388">
    <property type="entry name" value="HisKA"/>
    <property type="match status" value="1"/>
</dbReference>
<gene>
    <name evidence="12" type="ORF">OJ16_05400</name>
</gene>
<dbReference type="STRING" id="1461322.OJ16_05400"/>
<keyword evidence="9" id="KW-0472">Membrane</keyword>
<dbReference type="GO" id="GO:0016787">
    <property type="term" value="F:hydrolase activity"/>
    <property type="evidence" value="ECO:0007669"/>
    <property type="project" value="UniProtKB-KW"/>
</dbReference>
<dbReference type="InterPro" id="IPR003661">
    <property type="entry name" value="HisK_dim/P_dom"/>
</dbReference>
<dbReference type="PROSITE" id="PS50109">
    <property type="entry name" value="HIS_KIN"/>
    <property type="match status" value="1"/>
</dbReference>
<dbReference type="GO" id="GO:0000155">
    <property type="term" value="F:phosphorelay sensor kinase activity"/>
    <property type="evidence" value="ECO:0007669"/>
    <property type="project" value="InterPro"/>
</dbReference>
<evidence type="ECO:0000256" key="9">
    <source>
        <dbReference type="SAM" id="Phobius"/>
    </source>
</evidence>
<dbReference type="Gene3D" id="3.40.190.10">
    <property type="entry name" value="Periplasmic binding protein-like II"/>
    <property type="match status" value="4"/>
</dbReference>
<comment type="catalytic activity">
    <reaction evidence="1">
        <text>ATP + protein L-histidine = ADP + protein N-phospho-L-histidine.</text>
        <dbReference type="EC" id="2.7.13.3"/>
    </reaction>
</comment>
<evidence type="ECO:0000259" key="10">
    <source>
        <dbReference type="PROSITE" id="PS50109"/>
    </source>
</evidence>
<dbReference type="SUPFAM" id="SSF53850">
    <property type="entry name" value="Periplasmic binding protein-like II"/>
    <property type="match status" value="2"/>
</dbReference>
<dbReference type="Pfam" id="PF00512">
    <property type="entry name" value="HisKA"/>
    <property type="match status" value="1"/>
</dbReference>
<keyword evidence="3 8" id="KW-0597">Phosphoprotein</keyword>
<dbReference type="InterPro" id="IPR004358">
    <property type="entry name" value="Sig_transdc_His_kin-like_C"/>
</dbReference>
<evidence type="ECO:0000259" key="11">
    <source>
        <dbReference type="PROSITE" id="PS50110"/>
    </source>
</evidence>
<keyword evidence="5 12" id="KW-0418">Kinase</keyword>
<dbReference type="SUPFAM" id="SSF47384">
    <property type="entry name" value="Homodimeric domain of signal transducing histidine kinase"/>
    <property type="match status" value="1"/>
</dbReference>
<keyword evidence="9" id="KW-0812">Transmembrane</keyword>
<keyword evidence="7" id="KW-0902">Two-component regulatory system</keyword>
<dbReference type="RefSeq" id="WP_040988164.1">
    <property type="nucleotide sequence ID" value="NZ_JTKH01000006.1"/>
</dbReference>
<feature type="domain" description="Histidine kinase" evidence="10">
    <location>
        <begin position="629"/>
        <end position="845"/>
    </location>
</feature>
<feature type="transmembrane region" description="Helical" evidence="9">
    <location>
        <begin position="456"/>
        <end position="479"/>
    </location>
</feature>
<evidence type="ECO:0000256" key="6">
    <source>
        <dbReference type="ARBA" id="ARBA00022801"/>
    </source>
</evidence>
<dbReference type="InterPro" id="IPR003594">
    <property type="entry name" value="HATPase_dom"/>
</dbReference>
<evidence type="ECO:0000313" key="12">
    <source>
        <dbReference type="EMBL" id="KII80732.1"/>
    </source>
</evidence>
<dbReference type="GO" id="GO:0009927">
    <property type="term" value="F:histidine phosphotransfer kinase activity"/>
    <property type="evidence" value="ECO:0007669"/>
    <property type="project" value="TreeGrafter"/>
</dbReference>
<evidence type="ECO:0000256" key="8">
    <source>
        <dbReference type="PROSITE-ProRule" id="PRU00169"/>
    </source>
</evidence>
<dbReference type="InterPro" id="IPR036097">
    <property type="entry name" value="HisK_dim/P_sf"/>
</dbReference>
<dbReference type="Gene3D" id="1.10.287.130">
    <property type="match status" value="1"/>
</dbReference>
<dbReference type="Gene3D" id="3.30.565.10">
    <property type="entry name" value="Histidine kinase-like ATPase, C-terminal domain"/>
    <property type="match status" value="1"/>
</dbReference>
<comment type="caution">
    <text evidence="12">The sequence shown here is derived from an EMBL/GenBank/DDBJ whole genome shotgun (WGS) entry which is preliminary data.</text>
</comment>
<dbReference type="InterPro" id="IPR001638">
    <property type="entry name" value="Solute-binding_3/MltF_N"/>
</dbReference>
<reference evidence="12 13" key="1">
    <citation type="submission" date="2014-11" db="EMBL/GenBank/DDBJ databases">
        <title>Draft Genome Sequence of Vibrio piscirenalis strains CECT 8603T and CECT 8604, two marine Gammaproteobacterium isolated from cultured gilthead sea bream (Sparus aurata).</title>
        <authorList>
            <person name="Arahal D.R."/>
            <person name="Rodrigo-Torres L."/>
            <person name="Lucena T."/>
            <person name="Pujalte M.J."/>
        </authorList>
    </citation>
    <scope>NUCLEOTIDE SEQUENCE [LARGE SCALE GENOMIC DNA]</scope>
    <source>
        <strain evidence="12 13">DCR 1-4-2</strain>
    </source>
</reference>
<feature type="modified residue" description="4-aspartylphosphate" evidence="8">
    <location>
        <position position="969"/>
    </location>
</feature>
<dbReference type="SUPFAM" id="SSF55874">
    <property type="entry name" value="ATPase domain of HSP90 chaperone/DNA topoisomerase II/histidine kinase"/>
    <property type="match status" value="1"/>
</dbReference>
<name>A0A0C2P2S1_9VIBR</name>
<dbReference type="Proteomes" id="UP000031672">
    <property type="component" value="Unassembled WGS sequence"/>
</dbReference>
<dbReference type="InterPro" id="IPR005467">
    <property type="entry name" value="His_kinase_dom"/>
</dbReference>
<dbReference type="Pfam" id="PF00497">
    <property type="entry name" value="SBP_bac_3"/>
    <property type="match status" value="2"/>
</dbReference>
<dbReference type="InterPro" id="IPR011006">
    <property type="entry name" value="CheY-like_superfamily"/>
</dbReference>
<sequence length="1148" mass="129620">MPEAKWAPYWGGIDNPSGLYHDFLTTISKLMGVQLVYSGYDDFDQLFTALDNHQVDATLGFARSSLREQRFNFSTPLFTLKKVTWLTDEKFVEQDPASWTWVCVKGGEDCEAIKALGAEKIITTKKLSVAAQMLRHQMANATITTLMEVNQYILDPLHSKGRIFLDRDMGRVDIGLMMAKDRPELLARFNRTIHEQSLDITNIKLSNLHLLNEKAHWQLLQNQNKHQTIRYTIKDHAYPLSYRDSDTGEIKGYVHDLLNLFEKKTLFKFEFIPAKGRDIGQMLADGTVDLLPGCNISSVDHSRQYVTESYLDIEYGLVKTSNYYNDRMLAVLDRTDTLQSKIDIIKQHEPVVVYSNAADMLLDFNEGKITHLLLDQDIIDDHLYGSNDGEFVTLTKPDYMAFSTPLVMSVRQDSGLLLNMLSRMLAITEDTEIEGLKQNHSKLFVNYGYRKDMVDYYVVLAFILVTVFVLLGVGVLWVLSGRLKRTQKINQLSQSEISWLSTLLDNMPSIIFITDENEEIVFTNSVYSDKVVDCQMPANNKPIKPCGFIRDVLNTDSNEVLYYDVANCSLSGHYFHIRHQAIIHPELGSSHRITVVDDITVEKQYEVDLQQSNLQAMQAIEARNHFLAVVSHELRTPIAAMLGLMELLQFNLKKPQDAELLKNAVHSAQRLKRQVNEILDFSKIEARQLQIDIRSHNVYQELCPSLRSFETVAKVKGLNFVLDWQPSAIHQVEMDAMRVNQVLANLLSNALKFTKLGSITVCISNTEDLMTLSVVDTGCGMTSAQLETVFEPFVQADKDISRRYGGTGLGMSITKNLIALMGGEINIYSDFGVGTTVMCVIPIKSTPTTPLLAEDTLLADSDREAQWLSAWRGKNVAVTNANGTPGNIYPDRLFERWTSRTNHNDIVATKAIDDAQGLVLVADDDMINQMLLHKQLARLGVEFHIVSNGQEALEYLEQFTEHVSLVLTDCHMPQMNGFELAKSIKAKPEQFGALPIIGCTAEDSRIIAEKAQACGMNDVLYKPYTLSDLSQILTQYLVAKQSPLASSPNKDMAWLATGSEQEQMEMARVVFSSFEQEISALHSGDHDDNSIIHRIKGSSALLNMSTLTELTKKYEATEAKDEKHLIKNRIIHELSAIIDHVKQWLETR</sequence>
<keyword evidence="13" id="KW-1185">Reference proteome</keyword>
<evidence type="ECO:0000256" key="3">
    <source>
        <dbReference type="ARBA" id="ARBA00022553"/>
    </source>
</evidence>
<protein>
    <recommendedName>
        <fullName evidence="2">histidine kinase</fullName>
        <ecNumber evidence="2">2.7.13.3</ecNumber>
    </recommendedName>
</protein>
<evidence type="ECO:0000313" key="13">
    <source>
        <dbReference type="Proteomes" id="UP000031672"/>
    </source>
</evidence>
<proteinExistence type="predicted"/>
<dbReference type="Pfam" id="PF00072">
    <property type="entry name" value="Response_reg"/>
    <property type="match status" value="1"/>
</dbReference>
<dbReference type="FunFam" id="3.30.565.10:FF:000010">
    <property type="entry name" value="Sensor histidine kinase RcsC"/>
    <property type="match status" value="1"/>
</dbReference>
<keyword evidence="9" id="KW-1133">Transmembrane helix</keyword>
<accession>A0A0C2NTY4</accession>
<dbReference type="GO" id="GO:0005886">
    <property type="term" value="C:plasma membrane"/>
    <property type="evidence" value="ECO:0007669"/>
    <property type="project" value="TreeGrafter"/>
</dbReference>
<dbReference type="Pfam" id="PF02518">
    <property type="entry name" value="HATPase_c"/>
    <property type="match status" value="1"/>
</dbReference>
<dbReference type="CDD" id="cd00082">
    <property type="entry name" value="HisKA"/>
    <property type="match status" value="1"/>
</dbReference>
<accession>A0A0C2P2S1</accession>
<dbReference type="PROSITE" id="PS50110">
    <property type="entry name" value="RESPONSE_REGULATORY"/>
    <property type="match status" value="1"/>
</dbReference>
<evidence type="ECO:0000256" key="7">
    <source>
        <dbReference type="ARBA" id="ARBA00023012"/>
    </source>
</evidence>
<dbReference type="SMART" id="SM00062">
    <property type="entry name" value="PBPb"/>
    <property type="match status" value="1"/>
</dbReference>
<dbReference type="PANTHER" id="PTHR43047">
    <property type="entry name" value="TWO-COMPONENT HISTIDINE PROTEIN KINASE"/>
    <property type="match status" value="1"/>
</dbReference>
<evidence type="ECO:0000256" key="5">
    <source>
        <dbReference type="ARBA" id="ARBA00022777"/>
    </source>
</evidence>
<dbReference type="CDD" id="cd17546">
    <property type="entry name" value="REC_hyHK_CKI1_RcsC-like"/>
    <property type="match status" value="1"/>
</dbReference>
<dbReference type="CDD" id="cd16922">
    <property type="entry name" value="HATPase_EvgS-ArcB-TorS-like"/>
    <property type="match status" value="1"/>
</dbReference>
<dbReference type="SUPFAM" id="SSF47226">
    <property type="entry name" value="Histidine-containing phosphotransfer domain, HPT domain"/>
    <property type="match status" value="1"/>
</dbReference>
<dbReference type="PANTHER" id="PTHR43047:SF72">
    <property type="entry name" value="OSMOSENSING HISTIDINE PROTEIN KINASE SLN1"/>
    <property type="match status" value="1"/>
</dbReference>
<dbReference type="EC" id="2.7.13.3" evidence="2"/>
<dbReference type="InterPro" id="IPR036890">
    <property type="entry name" value="HATPase_C_sf"/>
</dbReference>
<dbReference type="EMBL" id="JTKH01000006">
    <property type="protein sequence ID" value="KII80732.1"/>
    <property type="molecule type" value="Genomic_DNA"/>
</dbReference>
<dbReference type="InterPro" id="IPR001789">
    <property type="entry name" value="Sig_transdc_resp-reg_receiver"/>
</dbReference>
<dbReference type="PRINTS" id="PR00344">
    <property type="entry name" value="BCTRLSENSOR"/>
</dbReference>